<reference evidence="2 3" key="1">
    <citation type="submission" date="2018-03" db="EMBL/GenBank/DDBJ databases">
        <title>Genomic Encyclopedia of Type Strains, Phase III (KMG-III): the genomes of soil and plant-associated and newly described type strains.</title>
        <authorList>
            <person name="Whitman W."/>
        </authorList>
    </citation>
    <scope>NUCLEOTIDE SEQUENCE [LARGE SCALE GENOMIC DNA]</scope>
    <source>
        <strain evidence="2 3">CGMCC 1.12700</strain>
    </source>
</reference>
<accession>A0A2P8D4E0</accession>
<evidence type="ECO:0000313" key="2">
    <source>
        <dbReference type="EMBL" id="PSK92039.1"/>
    </source>
</evidence>
<keyword evidence="3" id="KW-1185">Reference proteome</keyword>
<dbReference type="InterPro" id="IPR026341">
    <property type="entry name" value="T9SS_type_B"/>
</dbReference>
<evidence type="ECO:0000313" key="3">
    <source>
        <dbReference type="Proteomes" id="UP000240572"/>
    </source>
</evidence>
<evidence type="ECO:0000256" key="1">
    <source>
        <dbReference type="SAM" id="SignalP"/>
    </source>
</evidence>
<dbReference type="Pfam" id="PF13585">
    <property type="entry name" value="CHU_C"/>
    <property type="match status" value="1"/>
</dbReference>
<dbReference type="OrthoDB" id="9765926at2"/>
<dbReference type="AlphaFoldDB" id="A0A2P8D4E0"/>
<proteinExistence type="predicted"/>
<gene>
    <name evidence="2" type="ORF">B0I18_104133</name>
</gene>
<sequence>MKKLRHRHLLLLLVCCLLLGGSVGAQPGFMNTQKFLKANSMWALGDKTGLNFNVSPPATFTSALTPATGGMNIPGLLYVLGNDPLYGTSSVADRQGQMLFYTDGVSVYNANNLVMPNGAGLKGGNPGELSVLIGNSTLQSTCVVPFPKDTNRYYVFVLNAKEDELNIMPDPLTYSIVDMRLDNNKGNIVTGSKNLVLDTNALSGAMIAVQGSNCDVWLLVHEYGNPVFKAYHITEDGLDPNPVLSTTGNQLQGPAVCNIACSLLGTPLGPTFSTLDNMAAYGTRTTMSVAPNGRLLSVANFVPFCLTGITYGVSGVLLCKFDPATGVVSDGIVVDENLQTASVAFSPDNSKLYMVHNSVYDSLGNGTAVGFPIIQDMDSVTISPYAYYQLLQYDVSSYNATTITGTKTIIDDNVKTSEFSTLRLYNDKIYVNNDPGAFTRGGDPTGSSVWLGVIDKPDAPGLGCAYNPKVIPLPDKLFYTFPNQVVFAPDPDTTGNNYKDTLVCSAHLNGAFPEGVVLTAASGFDSCLWDDGSRNPVRSITGPGKYWVINFDRCHSRTDTFIVRHIDISFDLKDVVSCYDDSVKIDVNIPDPGSYGYQWSTGATEGSTYVKGSDPVWVKLTKESCEASDTAKVHVYNFKQDLGENKVFCMNDEISFILNANIPQGAPGVAVRWSTGDTDPSIRVTDTGTYTVVVRSEFCSGAGSMNVSRELCECYAVVPNAFTPNSDGLNDVFQPVVQGGCLLAGGSLRIFNRYGQLIYNGDDILKGWDGMHNGKTADVGTYFYELSFEAGTHHKKHYYKGSLSLVK</sequence>
<feature type="chain" id="PRO_5015177017" evidence="1">
    <location>
        <begin position="26"/>
        <end position="807"/>
    </location>
</feature>
<organism evidence="2 3">
    <name type="scientific">Taibaiella chishuiensis</name>
    <dbReference type="NCBI Taxonomy" id="1434707"/>
    <lineage>
        <taxon>Bacteria</taxon>
        <taxon>Pseudomonadati</taxon>
        <taxon>Bacteroidota</taxon>
        <taxon>Chitinophagia</taxon>
        <taxon>Chitinophagales</taxon>
        <taxon>Chitinophagaceae</taxon>
        <taxon>Taibaiella</taxon>
    </lineage>
</organism>
<comment type="caution">
    <text evidence="2">The sequence shown here is derived from an EMBL/GenBank/DDBJ whole genome shotgun (WGS) entry which is preliminary data.</text>
</comment>
<keyword evidence="1" id="KW-0732">Signal</keyword>
<dbReference type="RefSeq" id="WP_106523111.1">
    <property type="nucleotide sequence ID" value="NZ_PYGD01000004.1"/>
</dbReference>
<name>A0A2P8D4E0_9BACT</name>
<dbReference type="EMBL" id="PYGD01000004">
    <property type="protein sequence ID" value="PSK92039.1"/>
    <property type="molecule type" value="Genomic_DNA"/>
</dbReference>
<dbReference type="NCBIfam" id="TIGR04131">
    <property type="entry name" value="Bac_Flav_CTERM"/>
    <property type="match status" value="1"/>
</dbReference>
<dbReference type="Proteomes" id="UP000240572">
    <property type="component" value="Unassembled WGS sequence"/>
</dbReference>
<protein>
    <submittedName>
        <fullName evidence="2">Gliding motility-associated-like protein</fullName>
    </submittedName>
</protein>
<feature type="signal peptide" evidence="1">
    <location>
        <begin position="1"/>
        <end position="25"/>
    </location>
</feature>